<organism evidence="1 2">
    <name type="scientific">Caldifermentibacillus hisashii</name>
    <dbReference type="NCBI Taxonomy" id="996558"/>
    <lineage>
        <taxon>Bacteria</taxon>
        <taxon>Bacillati</taxon>
        <taxon>Bacillota</taxon>
        <taxon>Bacilli</taxon>
        <taxon>Bacillales</taxon>
        <taxon>Bacillaceae</taxon>
        <taxon>Caldifermentibacillus</taxon>
    </lineage>
</organism>
<gene>
    <name evidence="1" type="ORF">NST17_20735</name>
</gene>
<dbReference type="EMBL" id="JBBYAK010000003">
    <property type="protein sequence ID" value="MEL3959583.1"/>
    <property type="molecule type" value="Genomic_DNA"/>
</dbReference>
<protein>
    <recommendedName>
        <fullName evidence="3">YgiT-type zinc finger protein</fullName>
    </recommendedName>
</protein>
<accession>A0ABU9K441</accession>
<evidence type="ECO:0000313" key="2">
    <source>
        <dbReference type="Proteomes" id="UP001459714"/>
    </source>
</evidence>
<evidence type="ECO:0008006" key="3">
    <source>
        <dbReference type="Google" id="ProtNLM"/>
    </source>
</evidence>
<name>A0ABU9K441_9BACI</name>
<proteinExistence type="predicted"/>
<sequence length="121" mass="14174">MTTSKGVSFFENLKQRKEGISMISTVRDQVKNKSTNIDCICGDEMEIFYSTWAYHYKVGNDERVLNVLNAPFYKCKSCHEVVEDLLLYGDVEKAIEEEIFIRLNKRQNIPDEMDFSDFIKQ</sequence>
<dbReference type="Proteomes" id="UP001459714">
    <property type="component" value="Unassembled WGS sequence"/>
</dbReference>
<evidence type="ECO:0000313" key="1">
    <source>
        <dbReference type="EMBL" id="MEL3959583.1"/>
    </source>
</evidence>
<reference evidence="1 2" key="1">
    <citation type="submission" date="2024-03" db="EMBL/GenBank/DDBJ databases">
        <title>Bacilli Hybrid Assemblies.</title>
        <authorList>
            <person name="Kovac J."/>
        </authorList>
    </citation>
    <scope>NUCLEOTIDE SEQUENCE [LARGE SCALE GENOMIC DNA]</scope>
    <source>
        <strain evidence="1 2">FSL M8-0022</strain>
    </source>
</reference>
<dbReference type="RefSeq" id="WP_328187571.1">
    <property type="nucleotide sequence ID" value="NZ_JARTJM010000036.1"/>
</dbReference>
<keyword evidence="2" id="KW-1185">Reference proteome</keyword>
<comment type="caution">
    <text evidence="1">The sequence shown here is derived from an EMBL/GenBank/DDBJ whole genome shotgun (WGS) entry which is preliminary data.</text>
</comment>